<protein>
    <submittedName>
        <fullName evidence="3">Uncharacterized protein</fullName>
    </submittedName>
</protein>
<sequence>MAKKKQPQTGEEKISHIINDPLDKKIDAAKAYLMVAREQSFRKLHQEDPERGYWRFGFDTPDWWPRDMEREVSGPRRYTHQTRLCILRASERTPFARRMAEITIDDLKNKTELEEASPRPKTTFLGPKDQPIPRGQEEKEPLGKACIREEALKDFQRRLDLVDAGGPEPEF</sequence>
<evidence type="ECO:0000313" key="2">
    <source>
        <dbReference type="Proteomes" id="UP000515153"/>
    </source>
</evidence>
<organism evidence="2 3">
    <name type="scientific">Pyricularia grisea</name>
    <name type="common">Crabgrass-specific blast fungus</name>
    <name type="synonym">Magnaporthe grisea</name>
    <dbReference type="NCBI Taxonomy" id="148305"/>
    <lineage>
        <taxon>Eukaryota</taxon>
        <taxon>Fungi</taxon>
        <taxon>Dikarya</taxon>
        <taxon>Ascomycota</taxon>
        <taxon>Pezizomycotina</taxon>
        <taxon>Sordariomycetes</taxon>
        <taxon>Sordariomycetidae</taxon>
        <taxon>Magnaporthales</taxon>
        <taxon>Pyriculariaceae</taxon>
        <taxon>Pyricularia</taxon>
    </lineage>
</organism>
<dbReference type="KEGG" id="pgri:PgNI_10812"/>
<keyword evidence="2" id="KW-1185">Reference proteome</keyword>
<name>A0A6P8AYA5_PYRGI</name>
<proteinExistence type="predicted"/>
<reference evidence="3" key="3">
    <citation type="submission" date="2025-08" db="UniProtKB">
        <authorList>
            <consortium name="RefSeq"/>
        </authorList>
    </citation>
    <scope>IDENTIFICATION</scope>
    <source>
        <strain evidence="3">NI907</strain>
    </source>
</reference>
<dbReference type="AlphaFoldDB" id="A0A6P8AYA5"/>
<dbReference type="GeneID" id="41965691"/>
<reference evidence="2 3" key="1">
    <citation type="journal article" date="2019" name="Mol. Biol. Evol.">
        <title>Blast fungal genomes show frequent chromosomal changes, gene gains and losses, and effector gene turnover.</title>
        <authorList>
            <person name="Gomez Luciano L.B."/>
            <person name="Jason Tsai I."/>
            <person name="Chuma I."/>
            <person name="Tosa Y."/>
            <person name="Chen Y.H."/>
            <person name="Li J.Y."/>
            <person name="Li M.Y."/>
            <person name="Jade Lu M.Y."/>
            <person name="Nakayashiki H."/>
            <person name="Li W.H."/>
        </authorList>
    </citation>
    <scope>NUCLEOTIDE SEQUENCE [LARGE SCALE GENOMIC DNA]</scope>
    <source>
        <strain evidence="2 3">NI907</strain>
    </source>
</reference>
<dbReference type="Proteomes" id="UP000515153">
    <property type="component" value="Chromosome VII"/>
</dbReference>
<gene>
    <name evidence="3" type="ORF">PgNI_10812</name>
</gene>
<evidence type="ECO:0000256" key="1">
    <source>
        <dbReference type="SAM" id="MobiDB-lite"/>
    </source>
</evidence>
<dbReference type="RefSeq" id="XP_030979916.1">
    <property type="nucleotide sequence ID" value="XM_031130786.1"/>
</dbReference>
<accession>A0A6P8AYA5</accession>
<feature type="compositionally biased region" description="Basic and acidic residues" evidence="1">
    <location>
        <begin position="135"/>
        <end position="144"/>
    </location>
</feature>
<reference evidence="3" key="2">
    <citation type="submission" date="2019-10" db="EMBL/GenBank/DDBJ databases">
        <authorList>
            <consortium name="NCBI Genome Project"/>
        </authorList>
    </citation>
    <scope>NUCLEOTIDE SEQUENCE</scope>
    <source>
        <strain evidence="3">NI907</strain>
    </source>
</reference>
<feature type="region of interest" description="Disordered" evidence="1">
    <location>
        <begin position="111"/>
        <end position="144"/>
    </location>
</feature>
<evidence type="ECO:0000313" key="3">
    <source>
        <dbReference type="RefSeq" id="XP_030979916.1"/>
    </source>
</evidence>